<proteinExistence type="predicted"/>
<protein>
    <submittedName>
        <fullName evidence="2">Uncharacterized protein</fullName>
    </submittedName>
</protein>
<comment type="caution">
    <text evidence="2">The sequence shown here is derived from an EMBL/GenBank/DDBJ whole genome shotgun (WGS) entry which is preliminary data.</text>
</comment>
<organism evidence="2">
    <name type="scientific">marine sediment metagenome</name>
    <dbReference type="NCBI Taxonomy" id="412755"/>
    <lineage>
        <taxon>unclassified sequences</taxon>
        <taxon>metagenomes</taxon>
        <taxon>ecological metagenomes</taxon>
    </lineage>
</organism>
<accession>A0A0F9QEY9</accession>
<name>A0A0F9QEY9_9ZZZZ</name>
<dbReference type="EMBL" id="LAZR01015072">
    <property type="protein sequence ID" value="KKM14761.1"/>
    <property type="molecule type" value="Genomic_DNA"/>
</dbReference>
<sequence length="95" mass="10804">MATMEAQIETQGKKPQVPDELEHMRNQLNHLEKSIEDLRTHLQPISRVPIPIHTAAVPSEDKEKLVDLAGAIREGSHRIREATNQIILMLQLLEL</sequence>
<evidence type="ECO:0000313" key="1">
    <source>
        <dbReference type="EMBL" id="KKM14761.1"/>
    </source>
</evidence>
<dbReference type="AlphaFoldDB" id="A0A0F9QEY9"/>
<gene>
    <name evidence="2" type="ORF">LCGC14_0782580</name>
    <name evidence="1" type="ORF">LCGC14_1702890</name>
</gene>
<reference evidence="2" key="1">
    <citation type="journal article" date="2015" name="Nature">
        <title>Complex archaea that bridge the gap between prokaryotes and eukaryotes.</title>
        <authorList>
            <person name="Spang A."/>
            <person name="Saw J.H."/>
            <person name="Jorgensen S.L."/>
            <person name="Zaremba-Niedzwiedzka K."/>
            <person name="Martijn J."/>
            <person name="Lind A.E."/>
            <person name="van Eijk R."/>
            <person name="Schleper C."/>
            <person name="Guy L."/>
            <person name="Ettema T.J."/>
        </authorList>
    </citation>
    <scope>NUCLEOTIDE SEQUENCE</scope>
</reference>
<dbReference type="EMBL" id="LAZR01002030">
    <property type="protein sequence ID" value="KKN35567.1"/>
    <property type="molecule type" value="Genomic_DNA"/>
</dbReference>
<evidence type="ECO:0000313" key="2">
    <source>
        <dbReference type="EMBL" id="KKN35567.1"/>
    </source>
</evidence>